<accession>A0A917M096</accession>
<evidence type="ECO:0000313" key="8">
    <source>
        <dbReference type="EMBL" id="GGG69468.1"/>
    </source>
</evidence>
<dbReference type="AlphaFoldDB" id="A0A917M096"/>
<dbReference type="GO" id="GO:0016787">
    <property type="term" value="F:hydrolase activity"/>
    <property type="evidence" value="ECO:0007669"/>
    <property type="project" value="UniProtKB-KW"/>
</dbReference>
<feature type="domain" description="Endoribonuclease YicC-like N-terminal" evidence="6">
    <location>
        <begin position="2"/>
        <end position="155"/>
    </location>
</feature>
<dbReference type="EMBL" id="BMFR01000003">
    <property type="protein sequence ID" value="GGG69468.1"/>
    <property type="molecule type" value="Genomic_DNA"/>
</dbReference>
<proteinExistence type="inferred from homology"/>
<evidence type="ECO:0000256" key="3">
    <source>
        <dbReference type="ARBA" id="ARBA00022759"/>
    </source>
</evidence>
<evidence type="ECO:0000259" key="7">
    <source>
        <dbReference type="Pfam" id="PF08340"/>
    </source>
</evidence>
<reference evidence="8" key="2">
    <citation type="submission" date="2020-09" db="EMBL/GenBank/DDBJ databases">
        <authorList>
            <person name="Sun Q."/>
            <person name="Zhou Y."/>
        </authorList>
    </citation>
    <scope>NUCLEOTIDE SEQUENCE</scope>
    <source>
        <strain evidence="8">CGMCC 1.12754</strain>
    </source>
</reference>
<dbReference type="Proteomes" id="UP000622860">
    <property type="component" value="Unassembled WGS sequence"/>
</dbReference>
<dbReference type="GO" id="GO:0004521">
    <property type="term" value="F:RNA endonuclease activity"/>
    <property type="evidence" value="ECO:0007669"/>
    <property type="project" value="InterPro"/>
</dbReference>
<evidence type="ECO:0000256" key="4">
    <source>
        <dbReference type="ARBA" id="ARBA00022801"/>
    </source>
</evidence>
<dbReference type="PANTHER" id="PTHR30636">
    <property type="entry name" value="UPF0701 PROTEIN YICC"/>
    <property type="match status" value="1"/>
</dbReference>
<evidence type="ECO:0000256" key="5">
    <source>
        <dbReference type="ARBA" id="ARBA00035648"/>
    </source>
</evidence>
<keyword evidence="9" id="KW-1185">Reference proteome</keyword>
<evidence type="ECO:0000259" key="6">
    <source>
        <dbReference type="Pfam" id="PF03755"/>
    </source>
</evidence>
<dbReference type="InterPro" id="IPR013551">
    <property type="entry name" value="YicC-like_C"/>
</dbReference>
<protein>
    <recommendedName>
        <fullName evidence="10">YicC family protein</fullName>
    </recommendedName>
</protein>
<gene>
    <name evidence="8" type="ORF">GCM10011398_11820</name>
</gene>
<keyword evidence="4" id="KW-0378">Hydrolase</keyword>
<keyword evidence="2" id="KW-0540">Nuclease</keyword>
<name>A0A917M096_9BACI</name>
<comment type="similarity">
    <text evidence="5">Belongs to the YicC/YloC family.</text>
</comment>
<dbReference type="Pfam" id="PF08340">
    <property type="entry name" value="YicC-like_C"/>
    <property type="match status" value="1"/>
</dbReference>
<evidence type="ECO:0008006" key="10">
    <source>
        <dbReference type="Google" id="ProtNLM"/>
    </source>
</evidence>
<dbReference type="NCBIfam" id="TIGR00255">
    <property type="entry name" value="YicC/YloC family endoribonuclease"/>
    <property type="match status" value="1"/>
</dbReference>
<dbReference type="InterPro" id="IPR005229">
    <property type="entry name" value="YicC/YloC-like"/>
</dbReference>
<feature type="domain" description="Endoribonuclease YicC-like C-terminal" evidence="7">
    <location>
        <begin position="174"/>
        <end position="293"/>
    </location>
</feature>
<evidence type="ECO:0000256" key="1">
    <source>
        <dbReference type="ARBA" id="ARBA00001968"/>
    </source>
</evidence>
<dbReference type="Pfam" id="PF03755">
    <property type="entry name" value="YicC-like_N"/>
    <property type="match status" value="1"/>
</dbReference>
<dbReference type="RefSeq" id="WP_188454445.1">
    <property type="nucleotide sequence ID" value="NZ_BMFR01000003.1"/>
</dbReference>
<comment type="caution">
    <text evidence="8">The sequence shown here is derived from an EMBL/GenBank/DDBJ whole genome shotgun (WGS) entry which is preliminary data.</text>
</comment>
<sequence>MVKSMTGFGRDVIQLGEASLTVEIRSVNHRFLDFNTKIPPSFLFLEDKFKKMIQSYFKRGRIEMYIGIEGKGFAEKSLHTDWDLMDQYVEQIKRAKERYHLSGEIPASIVAALPDLFSVQQIEQRTDQQTEAILASVEKACSEVYEMRVKEGMHLFHDILDRMKTIRDTVSQLQTRRESVIAEYRNRIFDRIHQHLDEHVQIDDARLVQEIALLAEKGDITEEITRLFSHIDHFLRTTETSDAIGRKLDFILQEMHRETNTIGSKSTDTKIGEWVVSLKSDIEKIKEQVQNIE</sequence>
<dbReference type="PANTHER" id="PTHR30636:SF3">
    <property type="entry name" value="UPF0701 PROTEIN YICC"/>
    <property type="match status" value="1"/>
</dbReference>
<keyword evidence="3" id="KW-0255">Endonuclease</keyword>
<dbReference type="InterPro" id="IPR013527">
    <property type="entry name" value="YicC-like_N"/>
</dbReference>
<reference evidence="8" key="1">
    <citation type="journal article" date="2014" name="Int. J. Syst. Evol. Microbiol.">
        <title>Complete genome sequence of Corynebacterium casei LMG S-19264T (=DSM 44701T), isolated from a smear-ripened cheese.</title>
        <authorList>
            <consortium name="US DOE Joint Genome Institute (JGI-PGF)"/>
            <person name="Walter F."/>
            <person name="Albersmeier A."/>
            <person name="Kalinowski J."/>
            <person name="Ruckert C."/>
        </authorList>
    </citation>
    <scope>NUCLEOTIDE SEQUENCE</scope>
    <source>
        <strain evidence="8">CGMCC 1.12754</strain>
    </source>
</reference>
<comment type="cofactor">
    <cofactor evidence="1">
        <name>a divalent metal cation</name>
        <dbReference type="ChEBI" id="CHEBI:60240"/>
    </cofactor>
</comment>
<organism evidence="8 9">
    <name type="scientific">Virgibacillus oceani</name>
    <dbReference type="NCBI Taxonomy" id="1479511"/>
    <lineage>
        <taxon>Bacteria</taxon>
        <taxon>Bacillati</taxon>
        <taxon>Bacillota</taxon>
        <taxon>Bacilli</taxon>
        <taxon>Bacillales</taxon>
        <taxon>Bacillaceae</taxon>
        <taxon>Virgibacillus</taxon>
    </lineage>
</organism>
<evidence type="ECO:0000313" key="9">
    <source>
        <dbReference type="Proteomes" id="UP000622860"/>
    </source>
</evidence>
<evidence type="ECO:0000256" key="2">
    <source>
        <dbReference type="ARBA" id="ARBA00022722"/>
    </source>
</evidence>